<dbReference type="GO" id="GO:0000166">
    <property type="term" value="F:nucleotide binding"/>
    <property type="evidence" value="ECO:0007669"/>
    <property type="project" value="InterPro"/>
</dbReference>
<dbReference type="CDD" id="cd06147">
    <property type="entry name" value="Rrp6p_like_exo"/>
    <property type="match status" value="1"/>
</dbReference>
<gene>
    <name evidence="11" type="ORF">PhCBS80983_g05078</name>
</gene>
<dbReference type="GO" id="GO:0000467">
    <property type="term" value="P:exonucleolytic trimming to generate mature 3'-end of 5.8S rRNA from tricistronic rRNA transcript (SSU-rRNA, 5.8S rRNA, LSU-rRNA)"/>
    <property type="evidence" value="ECO:0007669"/>
    <property type="project" value="InterPro"/>
</dbReference>
<dbReference type="GO" id="GO:0071040">
    <property type="term" value="P:nuclear polyadenylation-dependent antisense transcript catabolic process"/>
    <property type="evidence" value="ECO:0007669"/>
    <property type="project" value="TreeGrafter"/>
</dbReference>
<dbReference type="FunFam" id="3.30.420.10:FF:000059">
    <property type="entry name" value="Exosome complex exonuclease Rrp6"/>
    <property type="match status" value="1"/>
</dbReference>
<evidence type="ECO:0000256" key="4">
    <source>
        <dbReference type="ARBA" id="ARBA00022801"/>
    </source>
</evidence>
<dbReference type="Gene3D" id="1.10.150.80">
    <property type="entry name" value="HRDC domain"/>
    <property type="match status" value="1"/>
</dbReference>
<dbReference type="GO" id="GO:0071039">
    <property type="term" value="P:nuclear polyadenylation-dependent CUT catabolic process"/>
    <property type="evidence" value="ECO:0007669"/>
    <property type="project" value="TreeGrafter"/>
</dbReference>
<evidence type="ECO:0000313" key="12">
    <source>
        <dbReference type="Proteomes" id="UP000318582"/>
    </source>
</evidence>
<protein>
    <recommendedName>
        <fullName evidence="10">HRDC domain-containing protein</fullName>
    </recommendedName>
</protein>
<dbReference type="InterPro" id="IPR010997">
    <property type="entry name" value="HRDC-like_sf"/>
</dbReference>
<dbReference type="EMBL" id="QEAQ01000098">
    <property type="protein sequence ID" value="TPX55728.1"/>
    <property type="molecule type" value="Genomic_DNA"/>
</dbReference>
<dbReference type="Pfam" id="PF08066">
    <property type="entry name" value="PMC2NT"/>
    <property type="match status" value="1"/>
</dbReference>
<dbReference type="AlphaFoldDB" id="A0A507DXP2"/>
<dbReference type="Pfam" id="PF01612">
    <property type="entry name" value="DNA_pol_A_exo1"/>
    <property type="match status" value="1"/>
</dbReference>
<keyword evidence="5" id="KW-0271">Exosome</keyword>
<dbReference type="SMART" id="SM00474">
    <property type="entry name" value="35EXOc"/>
    <property type="match status" value="1"/>
</dbReference>
<keyword evidence="6" id="KW-0269">Exonuclease</keyword>
<evidence type="ECO:0000259" key="10">
    <source>
        <dbReference type="PROSITE" id="PS50967"/>
    </source>
</evidence>
<keyword evidence="4" id="KW-0378">Hydrolase</keyword>
<feature type="compositionally biased region" description="Low complexity" evidence="9">
    <location>
        <begin position="789"/>
        <end position="827"/>
    </location>
</feature>
<dbReference type="InterPro" id="IPR012337">
    <property type="entry name" value="RNaseH-like_sf"/>
</dbReference>
<dbReference type="STRING" id="109895.A0A507DXP2"/>
<proteinExistence type="inferred from homology"/>
<reference evidence="11 12" key="1">
    <citation type="journal article" date="2019" name="Sci. Rep.">
        <title>Comparative genomics of chytrid fungi reveal insights into the obligate biotrophic and pathogenic lifestyle of Synchytrium endobioticum.</title>
        <authorList>
            <person name="van de Vossenberg B.T.L.H."/>
            <person name="Warris S."/>
            <person name="Nguyen H.D.T."/>
            <person name="van Gent-Pelzer M.P.E."/>
            <person name="Joly D.L."/>
            <person name="van de Geest H.C."/>
            <person name="Bonants P.J.M."/>
            <person name="Smith D.S."/>
            <person name="Levesque C.A."/>
            <person name="van der Lee T.A.J."/>
        </authorList>
    </citation>
    <scope>NUCLEOTIDE SEQUENCE [LARGE SCALE GENOMIC DNA]</scope>
    <source>
        <strain evidence="11 12">CBS 809.83</strain>
    </source>
</reference>
<dbReference type="FunFam" id="1.10.150.80:FF:000001">
    <property type="entry name" value="Putative exosome component 10"/>
    <property type="match status" value="1"/>
</dbReference>
<comment type="similarity">
    <text evidence="8">Belongs to the exosome component 10/RRP6 family.</text>
</comment>
<dbReference type="GO" id="GO:0003727">
    <property type="term" value="F:single-stranded RNA binding"/>
    <property type="evidence" value="ECO:0007669"/>
    <property type="project" value="TreeGrafter"/>
</dbReference>
<dbReference type="PANTHER" id="PTHR12124:SF47">
    <property type="entry name" value="EXOSOME COMPONENT 10"/>
    <property type="match status" value="1"/>
</dbReference>
<dbReference type="InterPro" id="IPR045092">
    <property type="entry name" value="Rrp6-like"/>
</dbReference>
<evidence type="ECO:0000256" key="3">
    <source>
        <dbReference type="ARBA" id="ARBA00022722"/>
    </source>
</evidence>
<dbReference type="GO" id="GO:0005730">
    <property type="term" value="C:nucleolus"/>
    <property type="evidence" value="ECO:0007669"/>
    <property type="project" value="TreeGrafter"/>
</dbReference>
<sequence length="978" mass="108188">MAEQPSKNDPLTAENFEAFQNDLFSALAQTTKAATYLSPTELGFYKASAEGFEENLSRTSENILALCNQLLTYTSAGSAGADRTLTPFEDADDVTDRFPAVVDAVDNLLEKADVCLDQITGRIKANASNNAVAQTAAVIMQVQTKHNSIRNVVHAQNIVRPQLSFEDKVDNSNAPFVRKITHKPNARQPLDYGLPGSEDISPEMGAHLRTLGITDASSSPFSLPHPYEFEIQNLDYPSHMFEARPEQLYASLEATPFTWVDTDEKLEQLAALLDTAKEIAVDLEHHDYRSFQGFVCLAQISTRTEDFIIDTLAVRSKMHILNSSFTNPDIVKVFHGAESDIQWLQRDFGLYVVNLFDTYHASHLLELPHHGLQYLLKFYCNVETNKAYQLADWRIRPLPTELMKYARSDTHFLLYIYDRMRNELLNLSNPETHNLLRATLQRSATTSLNKYEKDIYDSETGEGPGGWRNPLRKYGGALGPDQFAVFRAIHAWRDHIAREEDESPRYVLPNHMMFTLADRMPTNQQGILGCCTPVPPLVRMYATDLAIIIENALTEAKRSSSRNEAMLKKLAEDEAEWKKKKALGPQHKRFDDKDAVDVDESERGTARGSPLSTVEPLPDSRIFGKSALFEATIAGSRIGTVGRVTISTHSIFGSRDDNDEDEEDVRARQMAEQIRKTLYLVAPSTPLLKRKRDEELADKTPEAKRPQQTEVVIPVSVERPSIDTSSAAEEMMDLGGSQSPDAPDADAPMLTETITIDDEEVEVANLKRGKSYRRKLSKARKKAEAAVAAAGLAAVAGSSAATPIASPASTPGSTPASTPASKNSNKSGKGKGKGKGKGNDKGKGPAPVIEPFDYSTAKSVINNGNTPKSAKKQQPQQQQQKQQPQKPKQQQKQQQKQEEVIDLVSDADSTTAQAGRGQRQTPGGSNKKRKQNAQQIQPQQQTVFNPYGASADPKQKKDPRTNLRPKSGNKSGTFPRNS</sequence>
<name>A0A507DXP2_9FUNG</name>
<evidence type="ECO:0000256" key="9">
    <source>
        <dbReference type="SAM" id="MobiDB-lite"/>
    </source>
</evidence>
<evidence type="ECO:0000313" key="11">
    <source>
        <dbReference type="EMBL" id="TPX55728.1"/>
    </source>
</evidence>
<feature type="compositionally biased region" description="Low complexity" evidence="9">
    <location>
        <begin position="932"/>
        <end position="941"/>
    </location>
</feature>
<organism evidence="11 12">
    <name type="scientific">Powellomyces hirtus</name>
    <dbReference type="NCBI Taxonomy" id="109895"/>
    <lineage>
        <taxon>Eukaryota</taxon>
        <taxon>Fungi</taxon>
        <taxon>Fungi incertae sedis</taxon>
        <taxon>Chytridiomycota</taxon>
        <taxon>Chytridiomycota incertae sedis</taxon>
        <taxon>Chytridiomycetes</taxon>
        <taxon>Spizellomycetales</taxon>
        <taxon>Powellomycetaceae</taxon>
        <taxon>Powellomyces</taxon>
    </lineage>
</organism>
<dbReference type="InterPro" id="IPR036397">
    <property type="entry name" value="RNaseH_sf"/>
</dbReference>
<dbReference type="GO" id="GO:0071035">
    <property type="term" value="P:nuclear polyadenylation-dependent rRNA catabolic process"/>
    <property type="evidence" value="ECO:0007669"/>
    <property type="project" value="TreeGrafter"/>
</dbReference>
<dbReference type="SUPFAM" id="SSF53098">
    <property type="entry name" value="Ribonuclease H-like"/>
    <property type="match status" value="1"/>
</dbReference>
<dbReference type="InterPro" id="IPR002562">
    <property type="entry name" value="3'-5'_exonuclease_dom"/>
</dbReference>
<evidence type="ECO:0000256" key="8">
    <source>
        <dbReference type="ARBA" id="ARBA00043957"/>
    </source>
</evidence>
<dbReference type="GO" id="GO:0000175">
    <property type="term" value="F:3'-5'-RNA exonuclease activity"/>
    <property type="evidence" value="ECO:0007669"/>
    <property type="project" value="InterPro"/>
</dbReference>
<dbReference type="GO" id="GO:0071036">
    <property type="term" value="P:nuclear polyadenylation-dependent snoRNA catabolic process"/>
    <property type="evidence" value="ECO:0007669"/>
    <property type="project" value="TreeGrafter"/>
</dbReference>
<evidence type="ECO:0000256" key="1">
    <source>
        <dbReference type="ARBA" id="ARBA00004123"/>
    </source>
</evidence>
<evidence type="ECO:0000256" key="7">
    <source>
        <dbReference type="ARBA" id="ARBA00023242"/>
    </source>
</evidence>
<feature type="compositionally biased region" description="Basic and acidic residues" evidence="9">
    <location>
        <begin position="588"/>
        <end position="605"/>
    </location>
</feature>
<dbReference type="GO" id="GO:0000176">
    <property type="term" value="C:nuclear exosome (RNase complex)"/>
    <property type="evidence" value="ECO:0007669"/>
    <property type="project" value="InterPro"/>
</dbReference>
<dbReference type="GO" id="GO:0071051">
    <property type="term" value="P:poly(A)-dependent snoRNA 3'-end processing"/>
    <property type="evidence" value="ECO:0007669"/>
    <property type="project" value="TreeGrafter"/>
</dbReference>
<feature type="compositionally biased region" description="Polar residues" evidence="9">
    <location>
        <begin position="856"/>
        <end position="868"/>
    </location>
</feature>
<dbReference type="InterPro" id="IPR002121">
    <property type="entry name" value="HRDC_dom"/>
</dbReference>
<feature type="compositionally biased region" description="Polar residues" evidence="9">
    <location>
        <begin position="968"/>
        <end position="978"/>
    </location>
</feature>
<dbReference type="InterPro" id="IPR012588">
    <property type="entry name" value="Exosome-assoc_fac_Rrp6_N"/>
</dbReference>
<feature type="region of interest" description="Disordered" evidence="9">
    <location>
        <begin position="789"/>
        <end position="978"/>
    </location>
</feature>
<comment type="caution">
    <text evidence="11">The sequence shown here is derived from an EMBL/GenBank/DDBJ whole genome shotgun (WGS) entry which is preliminary data.</text>
</comment>
<comment type="subcellular location">
    <subcellularLocation>
        <location evidence="1">Nucleus</location>
    </subcellularLocation>
</comment>
<dbReference type="SUPFAM" id="SSF47819">
    <property type="entry name" value="HRDC-like"/>
    <property type="match status" value="1"/>
</dbReference>
<dbReference type="Gene3D" id="3.30.420.10">
    <property type="entry name" value="Ribonuclease H-like superfamily/Ribonuclease H"/>
    <property type="match status" value="1"/>
</dbReference>
<keyword evidence="2" id="KW-0698">rRNA processing</keyword>
<feature type="domain" description="HRDC" evidence="10">
    <location>
        <begin position="479"/>
        <end position="559"/>
    </location>
</feature>
<feature type="region of interest" description="Disordered" evidence="9">
    <location>
        <begin position="577"/>
        <end position="617"/>
    </location>
</feature>
<dbReference type="GO" id="GO:0071038">
    <property type="term" value="P:TRAMP-dependent tRNA surveillance pathway"/>
    <property type="evidence" value="ECO:0007669"/>
    <property type="project" value="TreeGrafter"/>
</dbReference>
<dbReference type="PROSITE" id="PS50967">
    <property type="entry name" value="HRDC"/>
    <property type="match status" value="1"/>
</dbReference>
<dbReference type="GO" id="GO:0071037">
    <property type="term" value="P:nuclear polyadenylation-dependent snRNA catabolic process"/>
    <property type="evidence" value="ECO:0007669"/>
    <property type="project" value="TreeGrafter"/>
</dbReference>
<feature type="compositionally biased region" description="Polar residues" evidence="9">
    <location>
        <begin position="907"/>
        <end position="924"/>
    </location>
</feature>
<keyword evidence="3" id="KW-0540">Nuclease</keyword>
<accession>A0A507DXP2</accession>
<feature type="compositionally biased region" description="Low complexity" evidence="9">
    <location>
        <begin position="872"/>
        <end position="894"/>
    </location>
</feature>
<dbReference type="SMART" id="SM00341">
    <property type="entry name" value="HRDC"/>
    <property type="match status" value="1"/>
</dbReference>
<evidence type="ECO:0000256" key="5">
    <source>
        <dbReference type="ARBA" id="ARBA00022835"/>
    </source>
</evidence>
<dbReference type="Pfam" id="PF00570">
    <property type="entry name" value="HRDC"/>
    <property type="match status" value="1"/>
</dbReference>
<dbReference type="Proteomes" id="UP000318582">
    <property type="component" value="Unassembled WGS sequence"/>
</dbReference>
<dbReference type="InterPro" id="IPR049559">
    <property type="entry name" value="Rrp6p-like_exo"/>
</dbReference>
<keyword evidence="12" id="KW-1185">Reference proteome</keyword>
<dbReference type="PANTHER" id="PTHR12124">
    <property type="entry name" value="POLYMYOSITIS/SCLERODERMA AUTOANTIGEN-RELATED"/>
    <property type="match status" value="1"/>
</dbReference>
<dbReference type="InterPro" id="IPR044876">
    <property type="entry name" value="HRDC_dom_sf"/>
</dbReference>
<keyword evidence="7" id="KW-0539">Nucleus</keyword>
<evidence type="ECO:0000256" key="2">
    <source>
        <dbReference type="ARBA" id="ARBA00022552"/>
    </source>
</evidence>
<dbReference type="GO" id="GO:0071044">
    <property type="term" value="P:histone mRNA catabolic process"/>
    <property type="evidence" value="ECO:0007669"/>
    <property type="project" value="TreeGrafter"/>
</dbReference>
<evidence type="ECO:0000256" key="6">
    <source>
        <dbReference type="ARBA" id="ARBA00022839"/>
    </source>
</evidence>